<dbReference type="EMBL" id="CAJJDN010000002">
    <property type="protein sequence ID" value="CAD8047091.1"/>
    <property type="molecule type" value="Genomic_DNA"/>
</dbReference>
<keyword evidence="5" id="KW-1185">Reference proteome</keyword>
<comment type="caution">
    <text evidence="3">The sequence shown here is derived from an EMBL/GenBank/DDBJ whole genome shotgun (WGS) entry which is preliminary data.</text>
</comment>
<evidence type="ECO:0000313" key="5">
    <source>
        <dbReference type="Proteomes" id="UP000692954"/>
    </source>
</evidence>
<dbReference type="EMBL" id="CAJJDN010000002">
    <property type="protein sequence ID" value="CAD8047093.1"/>
    <property type="molecule type" value="Genomic_DNA"/>
</dbReference>
<dbReference type="SMART" id="SM00717">
    <property type="entry name" value="SANT"/>
    <property type="match status" value="1"/>
</dbReference>
<proteinExistence type="predicted"/>
<reference evidence="3" key="1">
    <citation type="submission" date="2021-01" db="EMBL/GenBank/DDBJ databases">
        <authorList>
            <consortium name="Genoscope - CEA"/>
            <person name="William W."/>
        </authorList>
    </citation>
    <scope>NUCLEOTIDE SEQUENCE</scope>
</reference>
<dbReference type="CDD" id="cd00167">
    <property type="entry name" value="SANT"/>
    <property type="match status" value="1"/>
</dbReference>
<dbReference type="Proteomes" id="UP000692954">
    <property type="component" value="Unassembled WGS sequence"/>
</dbReference>
<evidence type="ECO:0000256" key="1">
    <source>
        <dbReference type="SAM" id="MobiDB-lite"/>
    </source>
</evidence>
<gene>
    <name evidence="3" type="ORF">PSON_ATCC_30995.1.T0020218</name>
    <name evidence="4" type="ORF">PSON_ATCC_30995.1.T0020219</name>
</gene>
<organism evidence="3 5">
    <name type="scientific">Paramecium sonneborni</name>
    <dbReference type="NCBI Taxonomy" id="65129"/>
    <lineage>
        <taxon>Eukaryota</taxon>
        <taxon>Sar</taxon>
        <taxon>Alveolata</taxon>
        <taxon>Ciliophora</taxon>
        <taxon>Intramacronucleata</taxon>
        <taxon>Oligohymenophorea</taxon>
        <taxon>Peniculida</taxon>
        <taxon>Parameciidae</taxon>
        <taxon>Paramecium</taxon>
    </lineage>
</organism>
<protein>
    <recommendedName>
        <fullName evidence="2">Myb-like domain-containing protein</fullName>
    </recommendedName>
</protein>
<accession>A0A8S1JX58</accession>
<evidence type="ECO:0000259" key="2">
    <source>
        <dbReference type="SMART" id="SM00717"/>
    </source>
</evidence>
<feature type="region of interest" description="Disordered" evidence="1">
    <location>
        <begin position="82"/>
        <end position="101"/>
    </location>
</feature>
<evidence type="ECO:0000313" key="4">
    <source>
        <dbReference type="EMBL" id="CAD8047093.1"/>
    </source>
</evidence>
<dbReference type="OrthoDB" id="308308at2759"/>
<name>A0A8S1JX58_9CILI</name>
<evidence type="ECO:0000313" key="3">
    <source>
        <dbReference type="EMBL" id="CAD8047091.1"/>
    </source>
</evidence>
<feature type="domain" description="Myb-like" evidence="2">
    <location>
        <begin position="109"/>
        <end position="157"/>
    </location>
</feature>
<dbReference type="AlphaFoldDB" id="A0A8S1JX58"/>
<dbReference type="Pfam" id="PF00249">
    <property type="entry name" value="Myb_DNA-binding"/>
    <property type="match status" value="1"/>
</dbReference>
<dbReference type="InterPro" id="IPR001005">
    <property type="entry name" value="SANT/Myb"/>
</dbReference>
<sequence>MKENPQNVYQEINSQISFQEIHESQVFILEQQKMSMFSQESLDNQHQIILAQNNIILFDEIQSEQDKHCSNELPNLMLKKPRKKRKQQFNCDNKRKRRSSKKQISKIKGINTFSFQDDKAILLYVLQFGPKFMKIIKFFPTKTISMIKNRYYKFLGYRWDSVLGESYGYLNQQEHQIKEGNQNNGKEETQSFRNQEFNNQYLFQSFDL</sequence>